<dbReference type="SUPFAM" id="SSF51011">
    <property type="entry name" value="Glycosyl hydrolase domain"/>
    <property type="match status" value="1"/>
</dbReference>
<dbReference type="EMBL" id="FUYJ01000002">
    <property type="protein sequence ID" value="SKA96089.1"/>
    <property type="molecule type" value="Genomic_DNA"/>
</dbReference>
<dbReference type="InterPro" id="IPR054174">
    <property type="entry name" value="Alpha-amylase-like_C"/>
</dbReference>
<dbReference type="GO" id="GO:0005975">
    <property type="term" value="P:carbohydrate metabolic process"/>
    <property type="evidence" value="ECO:0007669"/>
    <property type="project" value="InterPro"/>
</dbReference>
<evidence type="ECO:0000256" key="1">
    <source>
        <dbReference type="SAM" id="Phobius"/>
    </source>
</evidence>
<dbReference type="RefSeq" id="WP_078817329.1">
    <property type="nucleotide sequence ID" value="NZ_FUYJ01000002.1"/>
</dbReference>
<evidence type="ECO:0000256" key="2">
    <source>
        <dbReference type="SAM" id="SignalP"/>
    </source>
</evidence>
<evidence type="ECO:0000313" key="5">
    <source>
        <dbReference type="Proteomes" id="UP000190042"/>
    </source>
</evidence>
<proteinExistence type="predicted"/>
<feature type="transmembrane region" description="Helical" evidence="1">
    <location>
        <begin position="445"/>
        <end position="464"/>
    </location>
</feature>
<name>A0A1T4Y2Q6_9BACL</name>
<keyword evidence="1" id="KW-1133">Transmembrane helix</keyword>
<gene>
    <name evidence="4" type="ORF">SAMN04244570_1763</name>
</gene>
<keyword evidence="5" id="KW-1185">Reference proteome</keyword>
<keyword evidence="1" id="KW-0472">Membrane</keyword>
<feature type="chain" id="PRO_5012278620" evidence="2">
    <location>
        <begin position="25"/>
        <end position="483"/>
    </location>
</feature>
<dbReference type="InterPro" id="IPR006047">
    <property type="entry name" value="GH13_cat_dom"/>
</dbReference>
<reference evidence="5" key="1">
    <citation type="submission" date="2017-02" db="EMBL/GenBank/DDBJ databases">
        <authorList>
            <person name="Varghese N."/>
            <person name="Submissions S."/>
        </authorList>
    </citation>
    <scope>NUCLEOTIDE SEQUENCE [LARGE SCALE GENOMIC DNA]</scope>
    <source>
        <strain evidence="5">DSM 23966</strain>
    </source>
</reference>
<feature type="domain" description="Glycosyl hydrolase family 13 catalytic" evidence="3">
    <location>
        <begin position="37"/>
        <end position="346"/>
    </location>
</feature>
<sequence length="483" mass="54806">MKRITGLLAACMLALSIAQPITYADTKQSFSDESIYDLLVDRFNNGLGSNDIEVNARDPHAFNGGDFAGISNRLQHLLDMHFTMISVGPVFSTATYDGNQVLDYSEIEPHFGTKKEFTELIKELHDNKLKVMADFPLGNVSSDHVWASQLPTIPAEEGTIDWDLSKPKAQDQIISAVVQFVEDYKIDGIRLTHLEQADTEFLDKMINALKEMREGLYVITNEPSEAAFDSVPAEERSQAIQKSFVQVNPDSSALDIFTNEDADKLLQFDDLTGPRFTYEMVELRQFPPTRWKVATTAQFMLPGVPLVPYATEIAVNGKEAPESHPFFNFKTDMELHEWIGDLNTLRNDSETLRSGDFKILHNKDGFIVFERSSEKEKWIIAINNTSEVQSLEIDPSEIGEKKKLRGVLGQDLVKETKDNKFHIVLDRELAEVYIVEDDKGFNTPYLIASILVYVFFLAFLFSVIRKGRQRRRDEASKEEQAKE</sequence>
<dbReference type="SMART" id="SM00642">
    <property type="entry name" value="Aamy"/>
    <property type="match status" value="1"/>
</dbReference>
<dbReference type="Pfam" id="PF22026">
    <property type="entry name" value="Alpha-amylase_C_2"/>
    <property type="match status" value="1"/>
</dbReference>
<dbReference type="InterPro" id="IPR013780">
    <property type="entry name" value="Glyco_hydro_b"/>
</dbReference>
<accession>A0A1T4Y2Q6</accession>
<evidence type="ECO:0000313" key="4">
    <source>
        <dbReference type="EMBL" id="SKA96089.1"/>
    </source>
</evidence>
<feature type="signal peptide" evidence="2">
    <location>
        <begin position="1"/>
        <end position="24"/>
    </location>
</feature>
<dbReference type="Pfam" id="PF00128">
    <property type="entry name" value="Alpha-amylase"/>
    <property type="match status" value="1"/>
</dbReference>
<keyword evidence="2" id="KW-0732">Signal</keyword>
<dbReference type="PANTHER" id="PTHR10357">
    <property type="entry name" value="ALPHA-AMYLASE FAMILY MEMBER"/>
    <property type="match status" value="1"/>
</dbReference>
<organism evidence="4 5">
    <name type="scientific">Sporosarcina newyorkensis</name>
    <dbReference type="NCBI Taxonomy" id="759851"/>
    <lineage>
        <taxon>Bacteria</taxon>
        <taxon>Bacillati</taxon>
        <taxon>Bacillota</taxon>
        <taxon>Bacilli</taxon>
        <taxon>Bacillales</taxon>
        <taxon>Caryophanaceae</taxon>
        <taxon>Sporosarcina</taxon>
    </lineage>
</organism>
<evidence type="ECO:0000259" key="3">
    <source>
        <dbReference type="SMART" id="SM00642"/>
    </source>
</evidence>
<dbReference type="Gene3D" id="2.60.40.1180">
    <property type="entry name" value="Golgi alpha-mannosidase II"/>
    <property type="match status" value="1"/>
</dbReference>
<dbReference type="Proteomes" id="UP000190042">
    <property type="component" value="Unassembled WGS sequence"/>
</dbReference>
<keyword evidence="1" id="KW-0812">Transmembrane</keyword>
<protein>
    <submittedName>
        <fullName evidence="4">Maltogenic Amylase, C-terminal domain</fullName>
    </submittedName>
</protein>
<dbReference type="Gene3D" id="3.20.20.80">
    <property type="entry name" value="Glycosidases"/>
    <property type="match status" value="1"/>
</dbReference>
<dbReference type="SUPFAM" id="SSF51445">
    <property type="entry name" value="(Trans)glycosidases"/>
    <property type="match status" value="1"/>
</dbReference>
<dbReference type="InterPro" id="IPR017853">
    <property type="entry name" value="GH"/>
</dbReference>
<dbReference type="AlphaFoldDB" id="A0A1T4Y2Q6"/>